<accession>A0A1I2EA11</accession>
<dbReference type="Gene3D" id="1.10.260.40">
    <property type="entry name" value="lambda repressor-like DNA-binding domains"/>
    <property type="match status" value="1"/>
</dbReference>
<evidence type="ECO:0000259" key="2">
    <source>
        <dbReference type="PROSITE" id="PS50943"/>
    </source>
</evidence>
<dbReference type="CDD" id="cd00093">
    <property type="entry name" value="HTH_XRE"/>
    <property type="match status" value="1"/>
</dbReference>
<dbReference type="AlphaFoldDB" id="A0A1I2EA11"/>
<sequence>MNLNYKHIGRRIRQERIRNNLSQEKLAEMTDSSPQYISHIETGRKKASLEMLVRIANALDVTADQLIAENLTASRYRCDAELSRLIAGCSSYERRIILDIALATRYSLEENRWLIITDKS</sequence>
<organism evidence="3 4">
    <name type="scientific">Succiniclasticum ruminis DSM 9236</name>
    <dbReference type="NCBI Taxonomy" id="1123323"/>
    <lineage>
        <taxon>Bacteria</taxon>
        <taxon>Bacillati</taxon>
        <taxon>Bacillota</taxon>
        <taxon>Negativicutes</taxon>
        <taxon>Acidaminococcales</taxon>
        <taxon>Acidaminococcaceae</taxon>
        <taxon>Succiniclasticum</taxon>
    </lineage>
</organism>
<evidence type="ECO:0000313" key="3">
    <source>
        <dbReference type="EMBL" id="SFE89318.1"/>
    </source>
</evidence>
<dbReference type="GO" id="GO:0005829">
    <property type="term" value="C:cytosol"/>
    <property type="evidence" value="ECO:0007669"/>
    <property type="project" value="TreeGrafter"/>
</dbReference>
<dbReference type="InterPro" id="IPR050807">
    <property type="entry name" value="TransReg_Diox_bact_type"/>
</dbReference>
<dbReference type="RefSeq" id="WP_093914353.1">
    <property type="nucleotide sequence ID" value="NZ_FONL01000031.1"/>
</dbReference>
<dbReference type="Pfam" id="PF01381">
    <property type="entry name" value="HTH_3"/>
    <property type="match status" value="1"/>
</dbReference>
<dbReference type="GO" id="GO:0003700">
    <property type="term" value="F:DNA-binding transcription factor activity"/>
    <property type="evidence" value="ECO:0007669"/>
    <property type="project" value="TreeGrafter"/>
</dbReference>
<dbReference type="GO" id="GO:0003677">
    <property type="term" value="F:DNA binding"/>
    <property type="evidence" value="ECO:0007669"/>
    <property type="project" value="UniProtKB-KW"/>
</dbReference>
<dbReference type="STRING" id="1123323.SAMN05216245_13110"/>
<gene>
    <name evidence="3" type="ORF">SAMN05216245_13110</name>
</gene>
<keyword evidence="4" id="KW-1185">Reference proteome</keyword>
<dbReference type="PANTHER" id="PTHR46797:SF1">
    <property type="entry name" value="METHYLPHOSPHONATE SYNTHASE"/>
    <property type="match status" value="1"/>
</dbReference>
<dbReference type="Proteomes" id="UP000198896">
    <property type="component" value="Unassembled WGS sequence"/>
</dbReference>
<reference evidence="3 4" key="1">
    <citation type="submission" date="2016-10" db="EMBL/GenBank/DDBJ databases">
        <authorList>
            <person name="de Groot N.N."/>
        </authorList>
    </citation>
    <scope>NUCLEOTIDE SEQUENCE [LARGE SCALE GENOMIC DNA]</scope>
    <source>
        <strain evidence="3 4">DSM 9236</strain>
    </source>
</reference>
<protein>
    <submittedName>
        <fullName evidence="3">Helix-turn-helix</fullName>
    </submittedName>
</protein>
<proteinExistence type="predicted"/>
<evidence type="ECO:0000313" key="4">
    <source>
        <dbReference type="Proteomes" id="UP000198896"/>
    </source>
</evidence>
<keyword evidence="1" id="KW-0238">DNA-binding</keyword>
<dbReference type="PROSITE" id="PS50943">
    <property type="entry name" value="HTH_CROC1"/>
    <property type="match status" value="1"/>
</dbReference>
<dbReference type="SUPFAM" id="SSF47413">
    <property type="entry name" value="lambda repressor-like DNA-binding domains"/>
    <property type="match status" value="1"/>
</dbReference>
<dbReference type="InterPro" id="IPR001387">
    <property type="entry name" value="Cro/C1-type_HTH"/>
</dbReference>
<dbReference type="OrthoDB" id="1684348at2"/>
<dbReference type="PANTHER" id="PTHR46797">
    <property type="entry name" value="HTH-TYPE TRANSCRIPTIONAL REGULATOR"/>
    <property type="match status" value="1"/>
</dbReference>
<dbReference type="InterPro" id="IPR010982">
    <property type="entry name" value="Lambda_DNA-bd_dom_sf"/>
</dbReference>
<evidence type="ECO:0000256" key="1">
    <source>
        <dbReference type="ARBA" id="ARBA00023125"/>
    </source>
</evidence>
<dbReference type="EMBL" id="FONL01000031">
    <property type="protein sequence ID" value="SFE89318.1"/>
    <property type="molecule type" value="Genomic_DNA"/>
</dbReference>
<name>A0A1I2EA11_9FIRM</name>
<feature type="domain" description="HTH cro/C1-type" evidence="2">
    <location>
        <begin position="12"/>
        <end position="66"/>
    </location>
</feature>
<dbReference type="SMART" id="SM00530">
    <property type="entry name" value="HTH_XRE"/>
    <property type="match status" value="1"/>
</dbReference>